<sequence length="70" mass="8547">MANQFKPIIDQLKDQSDKDGSKDLLYQEYKKYTAPQLTSLRDEYVKEIIHQMMEYKEKAEYLYLHHFNEN</sequence>
<comment type="caution">
    <text evidence="1">The sequence shown here is derived from an EMBL/GenBank/DDBJ whole genome shotgun (WGS) entry which is preliminary data.</text>
</comment>
<evidence type="ECO:0000313" key="1">
    <source>
        <dbReference type="EMBL" id="MEE6113345.1"/>
    </source>
</evidence>
<dbReference type="RefSeq" id="WP_194751749.1">
    <property type="nucleotide sequence ID" value="NZ_JACEWB010000020.1"/>
</dbReference>
<gene>
    <name evidence="1" type="ORF">M5S25_09105</name>
</gene>
<organism evidence="1 2">
    <name type="scientific">Avibacterium paragallinarum</name>
    <name type="common">Haemophilus gallinarum</name>
    <dbReference type="NCBI Taxonomy" id="728"/>
    <lineage>
        <taxon>Bacteria</taxon>
        <taxon>Pseudomonadati</taxon>
        <taxon>Pseudomonadota</taxon>
        <taxon>Gammaproteobacteria</taxon>
        <taxon>Pasteurellales</taxon>
        <taxon>Pasteurellaceae</taxon>
        <taxon>Avibacterium</taxon>
    </lineage>
</organism>
<dbReference type="EMBL" id="JAMDKS010000020">
    <property type="protein sequence ID" value="MEE6113345.1"/>
    <property type="molecule type" value="Genomic_DNA"/>
</dbReference>
<accession>A0ABU7QRV2</accession>
<protein>
    <submittedName>
        <fullName evidence="1">Uncharacterized protein</fullName>
    </submittedName>
</protein>
<proteinExistence type="predicted"/>
<reference evidence="1 2" key="1">
    <citation type="journal article" date="2022" name="Front. Microbiol.">
        <title>Commensal bacteria contribute to the growth of multidrug-resistant Avibacterium paragallinarum in chickens.</title>
        <authorList>
            <person name="Zhu J."/>
            <person name="Chen Y."/>
            <person name="Wu Y."/>
            <person name="Wang Y."/>
            <person name="Zhu K."/>
        </authorList>
    </citation>
    <scope>NUCLEOTIDE SEQUENCE [LARGE SCALE GENOMIC DNA]</scope>
    <source>
        <strain evidence="1 2">AV12</strain>
    </source>
</reference>
<dbReference type="Proteomes" id="UP001352533">
    <property type="component" value="Unassembled WGS sequence"/>
</dbReference>
<keyword evidence="2" id="KW-1185">Reference proteome</keyword>
<evidence type="ECO:0000313" key="2">
    <source>
        <dbReference type="Proteomes" id="UP001352533"/>
    </source>
</evidence>
<name>A0ABU7QRV2_AVIPA</name>